<dbReference type="EMBL" id="BTGU01014841">
    <property type="protein sequence ID" value="GMN74926.1"/>
    <property type="molecule type" value="Genomic_DNA"/>
</dbReference>
<dbReference type="EMBL" id="BTGU01014843">
    <property type="protein sequence ID" value="GMN74930.1"/>
    <property type="molecule type" value="Genomic_DNA"/>
</dbReference>
<organism evidence="1 3">
    <name type="scientific">Ficus carica</name>
    <name type="common">Common fig</name>
    <dbReference type="NCBI Taxonomy" id="3494"/>
    <lineage>
        <taxon>Eukaryota</taxon>
        <taxon>Viridiplantae</taxon>
        <taxon>Streptophyta</taxon>
        <taxon>Embryophyta</taxon>
        <taxon>Tracheophyta</taxon>
        <taxon>Spermatophyta</taxon>
        <taxon>Magnoliopsida</taxon>
        <taxon>eudicotyledons</taxon>
        <taxon>Gunneridae</taxon>
        <taxon>Pentapetalae</taxon>
        <taxon>rosids</taxon>
        <taxon>fabids</taxon>
        <taxon>Rosales</taxon>
        <taxon>Moraceae</taxon>
        <taxon>Ficeae</taxon>
        <taxon>Ficus</taxon>
    </lineage>
</organism>
<sequence>MNFWAEIHSVNCGH</sequence>
<proteinExistence type="predicted"/>
<evidence type="ECO:0000313" key="3">
    <source>
        <dbReference type="Proteomes" id="UP001187192"/>
    </source>
</evidence>
<name>A0AA88EMS3_FICCA</name>
<protein>
    <submittedName>
        <fullName evidence="1">Uncharacterized protein</fullName>
    </submittedName>
</protein>
<keyword evidence="3" id="KW-1185">Reference proteome</keyword>
<evidence type="ECO:0000313" key="1">
    <source>
        <dbReference type="EMBL" id="GMN74926.1"/>
    </source>
</evidence>
<evidence type="ECO:0000313" key="2">
    <source>
        <dbReference type="EMBL" id="GMN74930.1"/>
    </source>
</evidence>
<gene>
    <name evidence="1" type="ORF">TIFTF001_054482</name>
    <name evidence="2" type="ORF">TIFTF001_054483</name>
</gene>
<comment type="caution">
    <text evidence="1">The sequence shown here is derived from an EMBL/GenBank/DDBJ whole genome shotgun (WGS) entry which is preliminary data.</text>
</comment>
<reference evidence="1" key="1">
    <citation type="submission" date="2023-07" db="EMBL/GenBank/DDBJ databases">
        <title>draft genome sequence of fig (Ficus carica).</title>
        <authorList>
            <person name="Takahashi T."/>
            <person name="Nishimura K."/>
        </authorList>
    </citation>
    <scope>NUCLEOTIDE SEQUENCE</scope>
</reference>
<accession>A0AA88EMS3</accession>
<dbReference type="Proteomes" id="UP001187192">
    <property type="component" value="Unassembled WGS sequence"/>
</dbReference>